<keyword evidence="3" id="KW-1185">Reference proteome</keyword>
<accession>A0ABU2Y3D2</accession>
<feature type="transmembrane region" description="Helical" evidence="1">
    <location>
        <begin position="109"/>
        <end position="128"/>
    </location>
</feature>
<evidence type="ECO:0000313" key="3">
    <source>
        <dbReference type="Proteomes" id="UP001252186"/>
    </source>
</evidence>
<dbReference type="Proteomes" id="UP001252186">
    <property type="component" value="Unassembled WGS sequence"/>
</dbReference>
<organism evidence="2 3">
    <name type="scientific">Urechidicola vernalis</name>
    <dbReference type="NCBI Taxonomy" id="3075600"/>
    <lineage>
        <taxon>Bacteria</taxon>
        <taxon>Pseudomonadati</taxon>
        <taxon>Bacteroidota</taxon>
        <taxon>Flavobacteriia</taxon>
        <taxon>Flavobacteriales</taxon>
        <taxon>Flavobacteriaceae</taxon>
        <taxon>Urechidicola</taxon>
    </lineage>
</organism>
<sequence>MNKEPKDNLDLFTKKMVNDLPEEKPSLDFSKNVMDAIYAVEQAKELKRSQPLISKRTWLLFVGVIIAATVYLLKNTTIAENSLLSKIDFGTYTNGLSFEYSLGFTTSNVTIYAFVFLAIMISVQIGYIKNYYSKG</sequence>
<comment type="caution">
    <text evidence="2">The sequence shown here is derived from an EMBL/GenBank/DDBJ whole genome shotgun (WGS) entry which is preliminary data.</text>
</comment>
<evidence type="ECO:0000313" key="2">
    <source>
        <dbReference type="EMBL" id="MDT0552712.1"/>
    </source>
</evidence>
<dbReference type="EMBL" id="JAVRHV010000002">
    <property type="protein sequence ID" value="MDT0552712.1"/>
    <property type="molecule type" value="Genomic_DNA"/>
</dbReference>
<protein>
    <submittedName>
        <fullName evidence="2">Uncharacterized protein</fullName>
    </submittedName>
</protein>
<keyword evidence="1" id="KW-0472">Membrane</keyword>
<proteinExistence type="predicted"/>
<reference evidence="2 3" key="1">
    <citation type="submission" date="2023-09" db="EMBL/GenBank/DDBJ databases">
        <authorList>
            <person name="Rey-Velasco X."/>
        </authorList>
    </citation>
    <scope>NUCLEOTIDE SEQUENCE [LARGE SCALE GENOMIC DNA]</scope>
    <source>
        <strain evidence="2 3">P050</strain>
    </source>
</reference>
<name>A0ABU2Y3D2_9FLAO</name>
<feature type="transmembrane region" description="Helical" evidence="1">
    <location>
        <begin position="57"/>
        <end position="73"/>
    </location>
</feature>
<gene>
    <name evidence="2" type="ORF">RM519_05590</name>
</gene>
<dbReference type="RefSeq" id="WP_311592638.1">
    <property type="nucleotide sequence ID" value="NZ_JAVRHV010000002.1"/>
</dbReference>
<keyword evidence="1" id="KW-1133">Transmembrane helix</keyword>
<evidence type="ECO:0000256" key="1">
    <source>
        <dbReference type="SAM" id="Phobius"/>
    </source>
</evidence>
<keyword evidence="1" id="KW-0812">Transmembrane</keyword>